<name>A0A0D2BU39_9EURO</name>
<dbReference type="OrthoDB" id="3858188at2759"/>
<dbReference type="Proteomes" id="UP000054342">
    <property type="component" value="Unassembled WGS sequence"/>
</dbReference>
<feature type="compositionally biased region" description="Low complexity" evidence="1">
    <location>
        <begin position="56"/>
        <end position="65"/>
    </location>
</feature>
<protein>
    <submittedName>
        <fullName evidence="2">Uncharacterized protein</fullName>
    </submittedName>
</protein>
<proteinExistence type="predicted"/>
<feature type="region of interest" description="Disordered" evidence="1">
    <location>
        <begin position="1"/>
        <end position="74"/>
    </location>
</feature>
<organism evidence="2 3">
    <name type="scientific">Exophiala xenobiotica</name>
    <dbReference type="NCBI Taxonomy" id="348802"/>
    <lineage>
        <taxon>Eukaryota</taxon>
        <taxon>Fungi</taxon>
        <taxon>Dikarya</taxon>
        <taxon>Ascomycota</taxon>
        <taxon>Pezizomycotina</taxon>
        <taxon>Eurotiomycetes</taxon>
        <taxon>Chaetothyriomycetidae</taxon>
        <taxon>Chaetothyriales</taxon>
        <taxon>Herpotrichiellaceae</taxon>
        <taxon>Exophiala</taxon>
    </lineage>
</organism>
<dbReference type="EMBL" id="KN847319">
    <property type="protein sequence ID" value="KIW55981.1"/>
    <property type="molecule type" value="Genomic_DNA"/>
</dbReference>
<evidence type="ECO:0000256" key="1">
    <source>
        <dbReference type="SAM" id="MobiDB-lite"/>
    </source>
</evidence>
<accession>A0A0D2BU39</accession>
<dbReference type="STRING" id="348802.A0A0D2BU39"/>
<dbReference type="AlphaFoldDB" id="A0A0D2BU39"/>
<dbReference type="GeneID" id="25326592"/>
<sequence>MQRMDLTASRWASPDVRREREYQTRTRSPSPHKQHPHKQHPHTHTLDHNVLPNLLPSKTSSGPSATPSPAPPLTSAQRLYLTRQTELQRFHRLFRRLAWKANSLTHWSHRALNLAQEYQTQNHHAADCHTHPSTRRDNQPPGPRASLGRYDMIIDPIEAERQFKIDFYEFYAILERGLVHLLSVWGIVITPSAPDYEHSNSVPASHPLRVKSTPSIIGDSRNFHGASHRFHANVLSALDHPSNPLHSILGTGDARAYIGVAKEFRNKWKDVEQRPNDCFVGHERTEETWDKAKVKRYEKVLRDLKLDELLGTVLQALEEAGGEADAEVKRLEHVAGGVSQKAREADQTRDDGDFDMMDAPFEIMTDRVDVDHDMEL</sequence>
<feature type="compositionally biased region" description="Basic and acidic residues" evidence="1">
    <location>
        <begin position="124"/>
        <end position="138"/>
    </location>
</feature>
<evidence type="ECO:0000313" key="3">
    <source>
        <dbReference type="Proteomes" id="UP000054342"/>
    </source>
</evidence>
<evidence type="ECO:0000313" key="2">
    <source>
        <dbReference type="EMBL" id="KIW55981.1"/>
    </source>
</evidence>
<dbReference type="HOGENOM" id="CLU_044488_0_0_1"/>
<gene>
    <name evidence="2" type="ORF">PV05_04684</name>
</gene>
<dbReference type="RefSeq" id="XP_013316565.1">
    <property type="nucleotide sequence ID" value="XM_013461111.1"/>
</dbReference>
<feature type="compositionally biased region" description="Basic and acidic residues" evidence="1">
    <location>
        <begin position="15"/>
        <end position="24"/>
    </location>
</feature>
<feature type="compositionally biased region" description="Basic residues" evidence="1">
    <location>
        <begin position="30"/>
        <end position="43"/>
    </location>
</feature>
<keyword evidence="3" id="KW-1185">Reference proteome</keyword>
<reference evidence="2 3" key="1">
    <citation type="submission" date="2015-01" db="EMBL/GenBank/DDBJ databases">
        <title>The Genome Sequence of Exophiala xenobiotica CBS118157.</title>
        <authorList>
            <consortium name="The Broad Institute Genomics Platform"/>
            <person name="Cuomo C."/>
            <person name="de Hoog S."/>
            <person name="Gorbushina A."/>
            <person name="Stielow B."/>
            <person name="Teixiera M."/>
            <person name="Abouelleil A."/>
            <person name="Chapman S.B."/>
            <person name="Priest M."/>
            <person name="Young S.K."/>
            <person name="Wortman J."/>
            <person name="Nusbaum C."/>
            <person name="Birren B."/>
        </authorList>
    </citation>
    <scope>NUCLEOTIDE SEQUENCE [LARGE SCALE GENOMIC DNA]</scope>
    <source>
        <strain evidence="2 3">CBS 118157</strain>
    </source>
</reference>
<feature type="region of interest" description="Disordered" evidence="1">
    <location>
        <begin position="123"/>
        <end position="148"/>
    </location>
</feature>